<dbReference type="Proteomes" id="UP000188268">
    <property type="component" value="Unassembled WGS sequence"/>
</dbReference>
<dbReference type="AlphaFoldDB" id="A0A1R3GMU4"/>
<dbReference type="Gramene" id="OMO59434">
    <property type="protein sequence ID" value="OMO59434"/>
    <property type="gene ID" value="CCACVL1_24831"/>
</dbReference>
<organism evidence="2 3">
    <name type="scientific">Corchorus capsularis</name>
    <name type="common">Jute</name>
    <dbReference type="NCBI Taxonomy" id="210143"/>
    <lineage>
        <taxon>Eukaryota</taxon>
        <taxon>Viridiplantae</taxon>
        <taxon>Streptophyta</taxon>
        <taxon>Embryophyta</taxon>
        <taxon>Tracheophyta</taxon>
        <taxon>Spermatophyta</taxon>
        <taxon>Magnoliopsida</taxon>
        <taxon>eudicotyledons</taxon>
        <taxon>Gunneridae</taxon>
        <taxon>Pentapetalae</taxon>
        <taxon>rosids</taxon>
        <taxon>malvids</taxon>
        <taxon>Malvales</taxon>
        <taxon>Malvaceae</taxon>
        <taxon>Grewioideae</taxon>
        <taxon>Apeibeae</taxon>
        <taxon>Corchorus</taxon>
    </lineage>
</organism>
<keyword evidence="3" id="KW-1185">Reference proteome</keyword>
<gene>
    <name evidence="2" type="ORF">CCACVL1_24831</name>
</gene>
<protein>
    <submittedName>
        <fullName evidence="2">Uncharacterized protein</fullName>
    </submittedName>
</protein>
<proteinExistence type="predicted"/>
<accession>A0A1R3GMU4</accession>
<sequence length="20" mass="2182">MVPGEFHINTGQNNSTPHDS</sequence>
<evidence type="ECO:0000313" key="2">
    <source>
        <dbReference type="EMBL" id="OMO59434.1"/>
    </source>
</evidence>
<dbReference type="EMBL" id="AWWV01013945">
    <property type="protein sequence ID" value="OMO59434.1"/>
    <property type="molecule type" value="Genomic_DNA"/>
</dbReference>
<evidence type="ECO:0000256" key="1">
    <source>
        <dbReference type="SAM" id="MobiDB-lite"/>
    </source>
</evidence>
<reference evidence="2 3" key="1">
    <citation type="submission" date="2013-09" db="EMBL/GenBank/DDBJ databases">
        <title>Corchorus capsularis genome sequencing.</title>
        <authorList>
            <person name="Alam M."/>
            <person name="Haque M.S."/>
            <person name="Islam M.S."/>
            <person name="Emdad E.M."/>
            <person name="Islam M.M."/>
            <person name="Ahmed B."/>
            <person name="Halim A."/>
            <person name="Hossen Q.M.M."/>
            <person name="Hossain M.Z."/>
            <person name="Ahmed R."/>
            <person name="Khan M.M."/>
            <person name="Islam R."/>
            <person name="Rashid M.M."/>
            <person name="Khan S.A."/>
            <person name="Rahman M.S."/>
            <person name="Alam M."/>
        </authorList>
    </citation>
    <scope>NUCLEOTIDE SEQUENCE [LARGE SCALE GENOMIC DNA]</scope>
    <source>
        <strain evidence="3">cv. CVL-1</strain>
        <tissue evidence="2">Whole seedling</tissue>
    </source>
</reference>
<evidence type="ECO:0000313" key="3">
    <source>
        <dbReference type="Proteomes" id="UP000188268"/>
    </source>
</evidence>
<feature type="compositionally biased region" description="Polar residues" evidence="1">
    <location>
        <begin position="9"/>
        <end position="20"/>
    </location>
</feature>
<name>A0A1R3GMU4_COCAP</name>
<feature type="region of interest" description="Disordered" evidence="1">
    <location>
        <begin position="1"/>
        <end position="20"/>
    </location>
</feature>
<comment type="caution">
    <text evidence="2">The sequence shown here is derived from an EMBL/GenBank/DDBJ whole genome shotgun (WGS) entry which is preliminary data.</text>
</comment>